<dbReference type="InterPro" id="IPR000782">
    <property type="entry name" value="FAS1_domain"/>
</dbReference>
<evidence type="ECO:0000259" key="1">
    <source>
        <dbReference type="PROSITE" id="PS50213"/>
    </source>
</evidence>
<comment type="caution">
    <text evidence="2">The sequence shown here is derived from an EMBL/GenBank/DDBJ whole genome shotgun (WGS) entry which is preliminary data.</text>
</comment>
<dbReference type="Gene3D" id="2.30.180.10">
    <property type="entry name" value="FAS1 domain"/>
    <property type="match status" value="1"/>
</dbReference>
<dbReference type="Pfam" id="PF02469">
    <property type="entry name" value="Fasciclin"/>
    <property type="match status" value="1"/>
</dbReference>
<gene>
    <name evidence="2" type="ORF">ABE541_09520</name>
</gene>
<dbReference type="RefSeq" id="WP_183916223.1">
    <property type="nucleotide sequence ID" value="NZ_JBDJLH010000004.1"/>
</dbReference>
<sequence>MKNKLRIGLLFLLIGLIFSACKKEDYMDTGIHDPKYNGTIWQYLESRPDLFDTLSVALKIAKLDEVLKNEEVTFFAPANASILKSIWSLNQTLMRTGQDSITRLDQIKPQVWRKYLARYIVKGKSLAKDFIQLDTMKLDSYPGGVYKNYDGAEMNIGVIYNDIRASDNQLIKYAGYRQLYFNYPYTIPGTEAFLLPFITAPVATSDIQPTNGVLHVLQFSQHALGFRKSLFVEDAINEGIIQKN</sequence>
<organism evidence="2 3">
    <name type="scientific">Sphingobacterium kitahiroshimense</name>
    <dbReference type="NCBI Taxonomy" id="470446"/>
    <lineage>
        <taxon>Bacteria</taxon>
        <taxon>Pseudomonadati</taxon>
        <taxon>Bacteroidota</taxon>
        <taxon>Sphingobacteriia</taxon>
        <taxon>Sphingobacteriales</taxon>
        <taxon>Sphingobacteriaceae</taxon>
        <taxon>Sphingobacterium</taxon>
    </lineage>
</organism>
<proteinExistence type="predicted"/>
<evidence type="ECO:0000313" key="3">
    <source>
        <dbReference type="Proteomes" id="UP001409291"/>
    </source>
</evidence>
<dbReference type="EMBL" id="JBDJNQ010000003">
    <property type="protein sequence ID" value="MEN5377499.1"/>
    <property type="molecule type" value="Genomic_DNA"/>
</dbReference>
<dbReference type="InterPro" id="IPR036378">
    <property type="entry name" value="FAS1_dom_sf"/>
</dbReference>
<dbReference type="Proteomes" id="UP001409291">
    <property type="component" value="Unassembled WGS sequence"/>
</dbReference>
<feature type="domain" description="FAS1" evidence="1">
    <location>
        <begin position="37"/>
        <end position="221"/>
    </location>
</feature>
<dbReference type="PROSITE" id="PS51257">
    <property type="entry name" value="PROKAR_LIPOPROTEIN"/>
    <property type="match status" value="1"/>
</dbReference>
<protein>
    <submittedName>
        <fullName evidence="2">Fasciclin domain-containing protein</fullName>
    </submittedName>
</protein>
<evidence type="ECO:0000313" key="2">
    <source>
        <dbReference type="EMBL" id="MEN5377499.1"/>
    </source>
</evidence>
<accession>A0ABV0BVB4</accession>
<dbReference type="SUPFAM" id="SSF82153">
    <property type="entry name" value="FAS1 domain"/>
    <property type="match status" value="1"/>
</dbReference>
<keyword evidence="3" id="KW-1185">Reference proteome</keyword>
<dbReference type="PROSITE" id="PS50213">
    <property type="entry name" value="FAS1"/>
    <property type="match status" value="1"/>
</dbReference>
<name>A0ABV0BVB4_9SPHI</name>
<reference evidence="2 3" key="1">
    <citation type="submission" date="2024-04" db="EMBL/GenBank/DDBJ databases">
        <title>WGS of bacteria from Torrens River.</title>
        <authorList>
            <person name="Wyrsch E.R."/>
            <person name="Drigo B."/>
        </authorList>
    </citation>
    <scope>NUCLEOTIDE SEQUENCE [LARGE SCALE GENOMIC DNA]</scope>
    <source>
        <strain evidence="2 3">TWI391</strain>
    </source>
</reference>